<keyword evidence="2" id="KW-1185">Reference proteome</keyword>
<sequence length="166" mass="17811">MSTIAGCGHEQGNNTAEPTLAPKIPTVFNPCKDIRPDILLSLKLKPEGKTIPSRLGGPLEQYEGCDYQTQDGFESQRGTDTFIQVTNMGMEYFARNYKPEHEYRTFKIDGRDVATAGSANPSTCVLLIALNDGGVQLGPNAIEGKDPCQALVDVATAIIPSIPQAG</sequence>
<dbReference type="Pfam" id="PF12079">
    <property type="entry name" value="DUF3558"/>
    <property type="match status" value="1"/>
</dbReference>
<proteinExistence type="predicted"/>
<evidence type="ECO:0008006" key="3">
    <source>
        <dbReference type="Google" id="ProtNLM"/>
    </source>
</evidence>
<evidence type="ECO:0000313" key="2">
    <source>
        <dbReference type="Proteomes" id="UP001251217"/>
    </source>
</evidence>
<gene>
    <name evidence="1" type="ORF">J2W56_003584</name>
</gene>
<dbReference type="Proteomes" id="UP001251217">
    <property type="component" value="Unassembled WGS sequence"/>
</dbReference>
<reference evidence="1 2" key="1">
    <citation type="submission" date="2023-07" db="EMBL/GenBank/DDBJ databases">
        <title>Sorghum-associated microbial communities from plants grown in Nebraska, USA.</title>
        <authorList>
            <person name="Schachtman D."/>
        </authorList>
    </citation>
    <scope>NUCLEOTIDE SEQUENCE [LARGE SCALE GENOMIC DNA]</scope>
    <source>
        <strain evidence="1 2">4272</strain>
    </source>
</reference>
<comment type="caution">
    <text evidence="1">The sequence shown here is derived from an EMBL/GenBank/DDBJ whole genome shotgun (WGS) entry which is preliminary data.</text>
</comment>
<organism evidence="1 2">
    <name type="scientific">Nocardia kruczakiae</name>
    <dbReference type="NCBI Taxonomy" id="261477"/>
    <lineage>
        <taxon>Bacteria</taxon>
        <taxon>Bacillati</taxon>
        <taxon>Actinomycetota</taxon>
        <taxon>Actinomycetes</taxon>
        <taxon>Mycobacteriales</taxon>
        <taxon>Nocardiaceae</taxon>
        <taxon>Nocardia</taxon>
    </lineage>
</organism>
<accession>A0ABU1XH10</accession>
<protein>
    <recommendedName>
        <fullName evidence="3">DUF3558 domain-containing protein</fullName>
    </recommendedName>
</protein>
<evidence type="ECO:0000313" key="1">
    <source>
        <dbReference type="EMBL" id="MDR7169840.1"/>
    </source>
</evidence>
<dbReference type="RefSeq" id="WP_310403233.1">
    <property type="nucleotide sequence ID" value="NZ_JAVDWW010000005.1"/>
</dbReference>
<name>A0ABU1XH10_9NOCA</name>
<dbReference type="InterPro" id="IPR024520">
    <property type="entry name" value="DUF3558"/>
</dbReference>
<dbReference type="EMBL" id="JAVDWW010000005">
    <property type="protein sequence ID" value="MDR7169840.1"/>
    <property type="molecule type" value="Genomic_DNA"/>
</dbReference>